<comment type="similarity">
    <text evidence="1">Belongs to the class-I pyridine nucleotide-disulfide oxidoreductase family.</text>
</comment>
<reference evidence="9 10" key="1">
    <citation type="submission" date="2018-09" db="EMBL/GenBank/DDBJ databases">
        <title>Metagenome Assembled Genomes from an Advanced Water Purification Facility.</title>
        <authorList>
            <person name="Stamps B.W."/>
            <person name="Spear J.R."/>
        </authorList>
    </citation>
    <scope>NUCLEOTIDE SEQUENCE [LARGE SCALE GENOMIC DNA]</scope>
    <source>
        <strain evidence="9">Bin_29_2</strain>
    </source>
</reference>
<dbReference type="EMBL" id="SSGD01000073">
    <property type="protein sequence ID" value="TXI55102.1"/>
    <property type="molecule type" value="Genomic_DNA"/>
</dbReference>
<name>A0A5B1MDV4_9MYCO</name>
<dbReference type="InterPro" id="IPR036188">
    <property type="entry name" value="FAD/NAD-bd_sf"/>
</dbReference>
<feature type="binding site" evidence="5">
    <location>
        <position position="53"/>
    </location>
    <ligand>
        <name>FAD</name>
        <dbReference type="ChEBI" id="CHEBI:57692"/>
    </ligand>
</feature>
<comment type="caution">
    <text evidence="9">The sequence shown here is derived from an EMBL/GenBank/DDBJ whole genome shotgun (WGS) entry which is preliminary data.</text>
</comment>
<evidence type="ECO:0000256" key="3">
    <source>
        <dbReference type="ARBA" id="ARBA00022827"/>
    </source>
</evidence>
<evidence type="ECO:0000256" key="4">
    <source>
        <dbReference type="PIRSR" id="PIRSR000350-2"/>
    </source>
</evidence>
<organism evidence="9 10">
    <name type="scientific">Mycolicibacter arupensis</name>
    <dbReference type="NCBI Taxonomy" id="342002"/>
    <lineage>
        <taxon>Bacteria</taxon>
        <taxon>Bacillati</taxon>
        <taxon>Actinomycetota</taxon>
        <taxon>Actinomycetes</taxon>
        <taxon>Mycobacteriales</taxon>
        <taxon>Mycobacteriaceae</taxon>
        <taxon>Mycolicibacter</taxon>
    </lineage>
</organism>
<dbReference type="PANTHER" id="PTHR43014:SF2">
    <property type="entry name" value="MERCURIC REDUCTASE"/>
    <property type="match status" value="1"/>
</dbReference>
<evidence type="ECO:0000256" key="6">
    <source>
        <dbReference type="PIRSR" id="PIRSR000350-4"/>
    </source>
</evidence>
<feature type="binding site" evidence="5">
    <location>
        <position position="314"/>
    </location>
    <ligand>
        <name>FAD</name>
        <dbReference type="ChEBI" id="CHEBI:57692"/>
    </ligand>
</feature>
<keyword evidence="3 5" id="KW-0274">FAD</keyword>
<keyword evidence="5" id="KW-0547">Nucleotide-binding</keyword>
<dbReference type="SUPFAM" id="SSF55424">
    <property type="entry name" value="FAD/NAD-linked reductases, dimerisation (C-terminal) domain"/>
    <property type="match status" value="1"/>
</dbReference>
<feature type="active site" description="Proton acceptor" evidence="4">
    <location>
        <position position="458"/>
    </location>
</feature>
<keyword evidence="5" id="KW-0520">NAD</keyword>
<dbReference type="Pfam" id="PF07992">
    <property type="entry name" value="Pyr_redox_2"/>
    <property type="match status" value="1"/>
</dbReference>
<dbReference type="GO" id="GO:0003955">
    <property type="term" value="F:NAD(P)H dehydrogenase (quinone) activity"/>
    <property type="evidence" value="ECO:0007669"/>
    <property type="project" value="TreeGrafter"/>
</dbReference>
<dbReference type="InterPro" id="IPR023753">
    <property type="entry name" value="FAD/NAD-binding_dom"/>
</dbReference>
<evidence type="ECO:0000256" key="1">
    <source>
        <dbReference type="ARBA" id="ARBA00007532"/>
    </source>
</evidence>
<dbReference type="RefSeq" id="WP_149772827.1">
    <property type="nucleotide sequence ID" value="NZ_SSGD01000073.1"/>
</dbReference>
<accession>A0A5B1MDV4</accession>
<dbReference type="Pfam" id="PF02852">
    <property type="entry name" value="Pyr_redox_dim"/>
    <property type="match status" value="1"/>
</dbReference>
<evidence type="ECO:0000313" key="10">
    <source>
        <dbReference type="Proteomes" id="UP000321797"/>
    </source>
</evidence>
<feature type="binding site" evidence="5">
    <location>
        <position position="272"/>
    </location>
    <ligand>
        <name>NAD(+)</name>
        <dbReference type="ChEBI" id="CHEBI:57540"/>
    </ligand>
</feature>
<dbReference type="PIRSF" id="PIRSF000350">
    <property type="entry name" value="Mercury_reductase_MerA"/>
    <property type="match status" value="1"/>
</dbReference>
<proteinExistence type="inferred from homology"/>
<dbReference type="InterPro" id="IPR016156">
    <property type="entry name" value="FAD/NAD-linked_Rdtase_dimer_sf"/>
</dbReference>
<feature type="binding site" evidence="5">
    <location>
        <begin position="184"/>
        <end position="191"/>
    </location>
    <ligand>
        <name>NAD(+)</name>
        <dbReference type="ChEBI" id="CHEBI:57540"/>
    </ligand>
</feature>
<dbReference type="GO" id="GO:0050660">
    <property type="term" value="F:flavin adenine dinucleotide binding"/>
    <property type="evidence" value="ECO:0007669"/>
    <property type="project" value="TreeGrafter"/>
</dbReference>
<dbReference type="SUPFAM" id="SSF51905">
    <property type="entry name" value="FAD/NAD(P)-binding domain"/>
    <property type="match status" value="1"/>
</dbReference>
<feature type="disulfide bond" description="Redox-active" evidence="6">
    <location>
        <begin position="44"/>
        <end position="49"/>
    </location>
</feature>
<comment type="cofactor">
    <cofactor evidence="5">
        <name>FAD</name>
        <dbReference type="ChEBI" id="CHEBI:57692"/>
    </cofactor>
    <text evidence="5">Binds 1 FAD per subunit.</text>
</comment>
<keyword evidence="2" id="KW-0285">Flavoprotein</keyword>
<evidence type="ECO:0000256" key="5">
    <source>
        <dbReference type="PIRSR" id="PIRSR000350-3"/>
    </source>
</evidence>
<dbReference type="InterPro" id="IPR004099">
    <property type="entry name" value="Pyr_nucl-diS_OxRdtase_dimer"/>
</dbReference>
<dbReference type="Proteomes" id="UP000321797">
    <property type="component" value="Unassembled WGS sequence"/>
</dbReference>
<evidence type="ECO:0000259" key="7">
    <source>
        <dbReference type="Pfam" id="PF02852"/>
    </source>
</evidence>
<dbReference type="PANTHER" id="PTHR43014">
    <property type="entry name" value="MERCURIC REDUCTASE"/>
    <property type="match status" value="1"/>
</dbReference>
<dbReference type="PRINTS" id="PR00368">
    <property type="entry name" value="FADPNR"/>
</dbReference>
<dbReference type="Gene3D" id="3.50.50.60">
    <property type="entry name" value="FAD/NAD(P)-binding domain"/>
    <property type="match status" value="2"/>
</dbReference>
<evidence type="ECO:0000313" key="9">
    <source>
        <dbReference type="EMBL" id="TXI55102.1"/>
    </source>
</evidence>
<dbReference type="AlphaFoldDB" id="A0A5B1MDV4"/>
<feature type="binding site" evidence="5">
    <location>
        <position position="117"/>
    </location>
    <ligand>
        <name>FAD</name>
        <dbReference type="ChEBI" id="CHEBI:57692"/>
    </ligand>
</feature>
<gene>
    <name evidence="9" type="ORF">E6Q54_13355</name>
</gene>
<dbReference type="PRINTS" id="PR00411">
    <property type="entry name" value="PNDRDTASEI"/>
</dbReference>
<sequence length="478" mass="50550">MTQDSEFDVVVIGGGPGGASAAQYLIAEGLDVALIEERLIGGECHYWACNPTKSLLRPIEVLALAKAVPGAREAVGEGQLDVTAVFAKRDAIVDHLNDDGATAELQQSGLKVFHARGRLAGQREVTVTHPDGREETVRARQAVVLATGTRPAIPDVPGLAEAHPWTNRELAAMTYVPPRTLIIGGGVVAVEFATILAGLGSKVTLLARGDTLLRNSETVASEMVTESLRRKGVDLRFHAQLSSVTRPVAGGTVSVTVGDETVEVDEVVVAAGRVVNTDALGLDTVGLRGGEFVAVDDHLQAVGVDGAWLYAMGDTTGRALLSHLSQYHAVVVADVIAARARGRQLADDELIARDPHNLPQVVYTDPQVVEVGRTESQARADGFTVTTTTARYPEAVPDLAIFRDGFDAWAKLVIDADTDTLLGATFVGPEFAELAQAATLAVVAKVPIETLRHVVAPHPSVNQIWNPLLARQRGGTTE</sequence>
<evidence type="ECO:0000259" key="8">
    <source>
        <dbReference type="Pfam" id="PF07992"/>
    </source>
</evidence>
<dbReference type="InterPro" id="IPR001100">
    <property type="entry name" value="Pyr_nuc-diS_OxRdtase"/>
</dbReference>
<evidence type="ECO:0000256" key="2">
    <source>
        <dbReference type="ARBA" id="ARBA00022630"/>
    </source>
</evidence>
<feature type="domain" description="Pyridine nucleotide-disulphide oxidoreductase dimerisation" evidence="7">
    <location>
        <begin position="359"/>
        <end position="463"/>
    </location>
</feature>
<feature type="domain" description="FAD/NAD(P)-binding" evidence="8">
    <location>
        <begin position="7"/>
        <end position="318"/>
    </location>
</feature>
<protein>
    <submittedName>
        <fullName evidence="9">NAD(P)/FAD-dependent oxidoreductase</fullName>
    </submittedName>
</protein>
<dbReference type="Gene3D" id="3.30.390.30">
    <property type="match status" value="1"/>
</dbReference>